<sequence length="371" mass="41798">MAAVVFALVLAGLLFWLEQESCVHSLDDLQGLLETEDFLAEAADQPVNLRLTVRNSGPHWKSFVALRLHLGRELTPCSMDHLTRDCAGQGHTVRCTAWLRPQQEASFKVAVRVGQRGRYVLEPLQLIGGDLLGLKTQSRTERGFHELVVPPRECDLPELDGLMGGFLGGISVNRYLYEDPILTAGYREYTSGDPMRAISWKQSVRGRGLMVKKFDYTTEPRVVVLVHADSSRYTQPERVERCYSMARTVCRMLEEKAVSYRFALNATFDLLMNATVTAGDEWKKPLEVPQGYGPEHFRRMLEMLGRATGQTAQPCREFCARYYHAQEQTSCIFLTTEPEAEARACLNPMPGVRLLVLTPECVQQRGEEGPV</sequence>
<dbReference type="OrthoDB" id="9789943at2"/>
<organism evidence="2 3">
    <name type="scientific">Faecalibacterium prausnitzii</name>
    <dbReference type="NCBI Taxonomy" id="853"/>
    <lineage>
        <taxon>Bacteria</taxon>
        <taxon>Bacillati</taxon>
        <taxon>Bacillota</taxon>
        <taxon>Clostridia</taxon>
        <taxon>Eubacteriales</taxon>
        <taxon>Oscillospiraceae</taxon>
        <taxon>Faecalibacterium</taxon>
    </lineage>
</organism>
<evidence type="ECO:0000259" key="1">
    <source>
        <dbReference type="Pfam" id="PF01882"/>
    </source>
</evidence>
<dbReference type="PANTHER" id="PTHR34351:SF2">
    <property type="entry name" value="DUF58 DOMAIN-CONTAINING PROTEIN"/>
    <property type="match status" value="1"/>
</dbReference>
<gene>
    <name evidence="2" type="ORF">CHR60_07790</name>
</gene>
<accession>A0A2A7B5T0</accession>
<evidence type="ECO:0000313" key="3">
    <source>
        <dbReference type="Proteomes" id="UP000220904"/>
    </source>
</evidence>
<reference evidence="2 3" key="1">
    <citation type="journal article" date="2017" name="Front. Microbiol.">
        <title>New Insights into the Diversity of the Genus Faecalibacterium.</title>
        <authorList>
            <person name="Benevides L."/>
            <person name="Burman S."/>
            <person name="Martin R."/>
            <person name="Robert V."/>
            <person name="Thomas M."/>
            <person name="Miquel S."/>
            <person name="Chain F."/>
            <person name="Sokol H."/>
            <person name="Bermudez-Humaran L.G."/>
            <person name="Morrison M."/>
            <person name="Langella P."/>
            <person name="Azevedo V.A."/>
            <person name="Chatel J.M."/>
            <person name="Soares S."/>
        </authorList>
    </citation>
    <scope>NUCLEOTIDE SEQUENCE [LARGE SCALE GENOMIC DNA]</scope>
    <source>
        <strain evidence="2 3">AHMP21</strain>
    </source>
</reference>
<dbReference type="Pfam" id="PF01882">
    <property type="entry name" value="DUF58"/>
    <property type="match status" value="1"/>
</dbReference>
<dbReference type="EMBL" id="NOUV01000014">
    <property type="protein sequence ID" value="PDX86632.1"/>
    <property type="molecule type" value="Genomic_DNA"/>
</dbReference>
<name>A0A2A7B5T0_9FIRM</name>
<dbReference type="InterPro" id="IPR002881">
    <property type="entry name" value="DUF58"/>
</dbReference>
<dbReference type="Proteomes" id="UP000220904">
    <property type="component" value="Unassembled WGS sequence"/>
</dbReference>
<dbReference type="RefSeq" id="WP_097792495.1">
    <property type="nucleotide sequence ID" value="NZ_NOUV01000014.1"/>
</dbReference>
<dbReference type="PANTHER" id="PTHR34351">
    <property type="entry name" value="SLR1927 PROTEIN-RELATED"/>
    <property type="match status" value="1"/>
</dbReference>
<feature type="domain" description="DUF58" evidence="1">
    <location>
        <begin position="186"/>
        <end position="253"/>
    </location>
</feature>
<evidence type="ECO:0000313" key="2">
    <source>
        <dbReference type="EMBL" id="PDX86632.1"/>
    </source>
</evidence>
<comment type="caution">
    <text evidence="2">The sequence shown here is derived from an EMBL/GenBank/DDBJ whole genome shotgun (WGS) entry which is preliminary data.</text>
</comment>
<protein>
    <recommendedName>
        <fullName evidence="1">DUF58 domain-containing protein</fullName>
    </recommendedName>
</protein>
<dbReference type="AlphaFoldDB" id="A0A2A7B5T0"/>
<proteinExistence type="predicted"/>